<dbReference type="AlphaFoldDB" id="A0A1I0D040"/>
<dbReference type="GO" id="GO:0032153">
    <property type="term" value="C:cell division site"/>
    <property type="evidence" value="ECO:0007669"/>
    <property type="project" value="TreeGrafter"/>
</dbReference>
<feature type="compositionally biased region" description="Low complexity" evidence="1">
    <location>
        <begin position="90"/>
        <end position="101"/>
    </location>
</feature>
<organism evidence="4 5">
    <name type="scientific">Marinobacter segnicrescens</name>
    <dbReference type="NCBI Taxonomy" id="430453"/>
    <lineage>
        <taxon>Bacteria</taxon>
        <taxon>Pseudomonadati</taxon>
        <taxon>Pseudomonadota</taxon>
        <taxon>Gammaproteobacteria</taxon>
        <taxon>Pseudomonadales</taxon>
        <taxon>Marinobacteraceae</taxon>
        <taxon>Marinobacter</taxon>
    </lineage>
</organism>
<dbReference type="EMBL" id="FOHZ01000006">
    <property type="protein sequence ID" value="SET25500.1"/>
    <property type="molecule type" value="Genomic_DNA"/>
</dbReference>
<accession>A0A1I0D040</accession>
<dbReference type="OrthoDB" id="7069135at2"/>
<dbReference type="RefSeq" id="WP_091850341.1">
    <property type="nucleotide sequence ID" value="NZ_FOHZ01000006.1"/>
</dbReference>
<dbReference type="GO" id="GO:0030428">
    <property type="term" value="C:cell septum"/>
    <property type="evidence" value="ECO:0007669"/>
    <property type="project" value="TreeGrafter"/>
</dbReference>
<dbReference type="GO" id="GO:0042834">
    <property type="term" value="F:peptidoglycan binding"/>
    <property type="evidence" value="ECO:0007669"/>
    <property type="project" value="InterPro"/>
</dbReference>
<dbReference type="PANTHER" id="PTHR38687">
    <property type="entry name" value="CELL DIVISION PROTEIN DEDD-RELATED"/>
    <property type="match status" value="1"/>
</dbReference>
<evidence type="ECO:0000256" key="1">
    <source>
        <dbReference type="SAM" id="MobiDB-lite"/>
    </source>
</evidence>
<reference evidence="5" key="1">
    <citation type="submission" date="2016-10" db="EMBL/GenBank/DDBJ databases">
        <authorList>
            <person name="Varghese N."/>
            <person name="Submissions S."/>
        </authorList>
    </citation>
    <scope>NUCLEOTIDE SEQUENCE [LARGE SCALE GENOMIC DNA]</scope>
    <source>
        <strain evidence="5">CGMCC 1.6489</strain>
    </source>
</reference>
<dbReference type="Gene3D" id="3.30.70.1070">
    <property type="entry name" value="Sporulation related repeat"/>
    <property type="match status" value="1"/>
</dbReference>
<feature type="domain" description="SPOR" evidence="3">
    <location>
        <begin position="159"/>
        <end position="238"/>
    </location>
</feature>
<dbReference type="InterPro" id="IPR052521">
    <property type="entry name" value="Cell_div_SPOR-domain"/>
</dbReference>
<evidence type="ECO:0000256" key="2">
    <source>
        <dbReference type="SAM" id="Phobius"/>
    </source>
</evidence>
<dbReference type="Pfam" id="PF05036">
    <property type="entry name" value="SPOR"/>
    <property type="match status" value="1"/>
</dbReference>
<feature type="transmembrane region" description="Helical" evidence="2">
    <location>
        <begin position="7"/>
        <end position="26"/>
    </location>
</feature>
<evidence type="ECO:0000313" key="5">
    <source>
        <dbReference type="Proteomes" id="UP000198762"/>
    </source>
</evidence>
<dbReference type="SUPFAM" id="SSF110997">
    <property type="entry name" value="Sporulation related repeat"/>
    <property type="match status" value="1"/>
</dbReference>
<evidence type="ECO:0000259" key="3">
    <source>
        <dbReference type="PROSITE" id="PS51724"/>
    </source>
</evidence>
<keyword evidence="2" id="KW-0812">Transmembrane</keyword>
<protein>
    <submittedName>
        <fullName evidence="4">DedD protein</fullName>
    </submittedName>
</protein>
<dbReference type="InterPro" id="IPR007730">
    <property type="entry name" value="SPOR-like_dom"/>
</dbReference>
<dbReference type="STRING" id="430453.SAMN04487962_10677"/>
<evidence type="ECO:0000313" key="4">
    <source>
        <dbReference type="EMBL" id="SET25500.1"/>
    </source>
</evidence>
<proteinExistence type="predicted"/>
<dbReference type="PROSITE" id="PS51724">
    <property type="entry name" value="SPOR"/>
    <property type="match status" value="1"/>
</dbReference>
<dbReference type="GO" id="GO:0032506">
    <property type="term" value="P:cytokinetic process"/>
    <property type="evidence" value="ECO:0007669"/>
    <property type="project" value="TreeGrafter"/>
</dbReference>
<keyword evidence="2" id="KW-0472">Membrane</keyword>
<gene>
    <name evidence="4" type="ORF">SAMN04487962_10677</name>
</gene>
<dbReference type="InterPro" id="IPR036680">
    <property type="entry name" value="SPOR-like_sf"/>
</dbReference>
<sequence>MSGLKQRIIGALVLISLAVIFVPMMFDEPHNERAVRSLDIPEEPPFPEVNAPGDADRLEGVPSYRVEELDPAPVPDVIEAPAMGQEPSVAGDDSASAEAGDPVPLVGEQDPESPPSVRQETRPAEVTDTEVPAEVADSDAGPASGDEASEADADADFQRTLEGAWILQLGSFGNADNARRLRDNVRERGYGAHLQEVTRGDQRLVRVFSGPFAEKAEAEKAKSVLDEAFGIKSLVTKGEG</sequence>
<feature type="region of interest" description="Disordered" evidence="1">
    <location>
        <begin position="38"/>
        <end position="71"/>
    </location>
</feature>
<name>A0A1I0D040_9GAMM</name>
<keyword evidence="5" id="KW-1185">Reference proteome</keyword>
<dbReference type="Proteomes" id="UP000198762">
    <property type="component" value="Unassembled WGS sequence"/>
</dbReference>
<keyword evidence="2" id="KW-1133">Transmembrane helix</keyword>
<dbReference type="PANTHER" id="PTHR38687:SF1">
    <property type="entry name" value="CELL DIVISION PROTEIN DEDD"/>
    <property type="match status" value="1"/>
</dbReference>
<feature type="region of interest" description="Disordered" evidence="1">
    <location>
        <begin position="84"/>
        <end position="153"/>
    </location>
</feature>